<keyword evidence="3" id="KW-1185">Reference proteome</keyword>
<protein>
    <submittedName>
        <fullName evidence="2">Glycosyltransferase</fullName>
    </submittedName>
</protein>
<dbReference type="Pfam" id="PF00534">
    <property type="entry name" value="Glycos_transf_1"/>
    <property type="match status" value="1"/>
</dbReference>
<dbReference type="STRING" id="681398.PJIAN_1772"/>
<name>A0A170YYF7_9BACT</name>
<dbReference type="Gene3D" id="3.40.50.2000">
    <property type="entry name" value="Glycogen Phosphorylase B"/>
    <property type="match status" value="2"/>
</dbReference>
<keyword evidence="2" id="KW-0808">Transferase</keyword>
<organism evidence="2 3">
    <name type="scientific">Paludibacter jiangxiensis</name>
    <dbReference type="NCBI Taxonomy" id="681398"/>
    <lineage>
        <taxon>Bacteria</taxon>
        <taxon>Pseudomonadati</taxon>
        <taxon>Bacteroidota</taxon>
        <taxon>Bacteroidia</taxon>
        <taxon>Bacteroidales</taxon>
        <taxon>Paludibacteraceae</taxon>
        <taxon>Paludibacter</taxon>
    </lineage>
</organism>
<evidence type="ECO:0000313" key="3">
    <source>
        <dbReference type="Proteomes" id="UP000076586"/>
    </source>
</evidence>
<comment type="caution">
    <text evidence="2">The sequence shown here is derived from an EMBL/GenBank/DDBJ whole genome shotgun (WGS) entry which is preliminary data.</text>
</comment>
<dbReference type="EMBL" id="BDCR01000001">
    <property type="protein sequence ID" value="GAT62180.1"/>
    <property type="molecule type" value="Genomic_DNA"/>
</dbReference>
<dbReference type="InterPro" id="IPR001296">
    <property type="entry name" value="Glyco_trans_1"/>
</dbReference>
<sequence>MNKITILGTAYPYRGGIASFNEMLARTFLKKGKQLNIKTFTVQYPNFLFPGKTQYSESAAPEGIDIERCVNSVNPFNWIRMGLRIRKERPDMVLVKYWTPFLAPCLGTICYLAKSNKHTRIFSQLDNVVPHEAHFFDSWLTHYFVRSVDGFVYMSQQVKQDLDKFTTSKPALFSPHPVFANFGERIERKEAIAHLNLSEDTQYLLFFGIIRDYKGLDLLIDAWKLLKDKGLTKGKKVIVAGEYYNNKEKYTTQIESLGLQDDILVHDSFIRDDEVKYYFSAVDVVVQPYKDATQSGVTQIAYQFSVPMIVTNVGGLAEIVSDGRSGFVAESSPESIAAAIEKFYTIGGAPHFAETIAEERKRFTWEAMTEQFEVLYKQLETKD</sequence>
<evidence type="ECO:0000313" key="2">
    <source>
        <dbReference type="EMBL" id="GAT62180.1"/>
    </source>
</evidence>
<dbReference type="PANTHER" id="PTHR12526">
    <property type="entry name" value="GLYCOSYLTRANSFERASE"/>
    <property type="match status" value="1"/>
</dbReference>
<dbReference type="Proteomes" id="UP000076586">
    <property type="component" value="Unassembled WGS sequence"/>
</dbReference>
<dbReference type="OrthoDB" id="9771846at2"/>
<dbReference type="AlphaFoldDB" id="A0A170YYF7"/>
<gene>
    <name evidence="2" type="ORF">PJIAN_1772</name>
</gene>
<dbReference type="RefSeq" id="WP_068702163.1">
    <property type="nucleotide sequence ID" value="NZ_BDCR01000001.1"/>
</dbReference>
<dbReference type="SUPFAM" id="SSF53756">
    <property type="entry name" value="UDP-Glycosyltransferase/glycogen phosphorylase"/>
    <property type="match status" value="1"/>
</dbReference>
<feature type="domain" description="Glycosyl transferase family 1" evidence="1">
    <location>
        <begin position="188"/>
        <end position="346"/>
    </location>
</feature>
<accession>A0A170YYF7</accession>
<dbReference type="GO" id="GO:0016757">
    <property type="term" value="F:glycosyltransferase activity"/>
    <property type="evidence" value="ECO:0007669"/>
    <property type="project" value="InterPro"/>
</dbReference>
<reference evidence="3" key="1">
    <citation type="submission" date="2016-04" db="EMBL/GenBank/DDBJ databases">
        <title>Draft genome sequence of Paludibacter jiangxiensis strain NM7.</title>
        <authorList>
            <person name="Qiu Y."/>
            <person name="Matsuura N."/>
            <person name="Ohashi A."/>
            <person name="Tourlousse M.D."/>
            <person name="Sekiguchi Y."/>
        </authorList>
    </citation>
    <scope>NUCLEOTIDE SEQUENCE [LARGE SCALE GENOMIC DNA]</scope>
    <source>
        <strain evidence="3">NM7</strain>
    </source>
</reference>
<evidence type="ECO:0000259" key="1">
    <source>
        <dbReference type="Pfam" id="PF00534"/>
    </source>
</evidence>
<reference evidence="3" key="2">
    <citation type="journal article" date="2017" name="Genome Announc.">
        <title>Draft genome sequence of Paludibacter jiangxiensis NM7(T), a propionate-producing fermentative bacterium.</title>
        <authorList>
            <person name="Qiu Y.-L."/>
            <person name="Tourlousse D.M."/>
            <person name="Matsuura N."/>
            <person name="Ohashi A."/>
            <person name="Sekiguchi Y."/>
        </authorList>
    </citation>
    <scope>NUCLEOTIDE SEQUENCE [LARGE SCALE GENOMIC DNA]</scope>
    <source>
        <strain evidence="3">NM7</strain>
    </source>
</reference>
<proteinExistence type="predicted"/>